<gene>
    <name evidence="2" type="ORF">H7U12_15750</name>
</gene>
<keyword evidence="1" id="KW-0812">Transmembrane</keyword>
<dbReference type="Proteomes" id="UP000659698">
    <property type="component" value="Unassembled WGS sequence"/>
</dbReference>
<organism evidence="2 3">
    <name type="scientific">Rufibacter sediminis</name>
    <dbReference type="NCBI Taxonomy" id="2762756"/>
    <lineage>
        <taxon>Bacteria</taxon>
        <taxon>Pseudomonadati</taxon>
        <taxon>Bacteroidota</taxon>
        <taxon>Cytophagia</taxon>
        <taxon>Cytophagales</taxon>
        <taxon>Hymenobacteraceae</taxon>
        <taxon>Rufibacter</taxon>
    </lineage>
</organism>
<feature type="transmembrane region" description="Helical" evidence="1">
    <location>
        <begin position="102"/>
        <end position="123"/>
    </location>
</feature>
<name>A0ABR6VWD5_9BACT</name>
<comment type="caution">
    <text evidence="2">The sequence shown here is derived from an EMBL/GenBank/DDBJ whole genome shotgun (WGS) entry which is preliminary data.</text>
</comment>
<accession>A0ABR6VWD5</accession>
<feature type="transmembrane region" description="Helical" evidence="1">
    <location>
        <begin position="12"/>
        <end position="30"/>
    </location>
</feature>
<reference evidence="2 3" key="1">
    <citation type="journal article" date="2019" name="Int. J. Syst. Evol. Microbiol.">
        <title>Rufibacter sediminis sp. nov., isolated from freshwater lake sediment.</title>
        <authorList>
            <person name="Qu J.H."/>
            <person name="Zhang L.J."/>
            <person name="Fu Y.H."/>
            <person name="Li H.F."/>
        </authorList>
    </citation>
    <scope>NUCLEOTIDE SEQUENCE [LARGE SCALE GENOMIC DNA]</scope>
    <source>
        <strain evidence="2 3">H-1</strain>
    </source>
</reference>
<feature type="transmembrane region" description="Helical" evidence="1">
    <location>
        <begin position="76"/>
        <end position="96"/>
    </location>
</feature>
<dbReference type="RefSeq" id="WP_186639730.1">
    <property type="nucleotide sequence ID" value="NZ_JACOAF010000037.1"/>
</dbReference>
<evidence type="ECO:0000256" key="1">
    <source>
        <dbReference type="SAM" id="Phobius"/>
    </source>
</evidence>
<feature type="transmembrane region" description="Helical" evidence="1">
    <location>
        <begin position="42"/>
        <end position="64"/>
    </location>
</feature>
<protein>
    <submittedName>
        <fullName evidence="2">Uncharacterized protein</fullName>
    </submittedName>
</protein>
<keyword evidence="1" id="KW-0472">Membrane</keyword>
<dbReference type="PROSITE" id="PS51257">
    <property type="entry name" value="PROKAR_LIPOPROTEIN"/>
    <property type="match status" value="1"/>
</dbReference>
<keyword evidence="1" id="KW-1133">Transmembrane helix</keyword>
<evidence type="ECO:0000313" key="2">
    <source>
        <dbReference type="EMBL" id="MBC3541148.1"/>
    </source>
</evidence>
<sequence length="135" mass="15148">MEKHPNNLFPLEIWVLVIVIVAPLLLVIVGCIDQKLNVGIEFLVLFILFGAFFSLPALLISFLSFKFLVARTKSSFLVKVLFNLVVILTVITYFWIMSGSMAFMLSLIYSASVVLSTMMIPVFGNRSKTISQLPQ</sequence>
<keyword evidence="3" id="KW-1185">Reference proteome</keyword>
<evidence type="ECO:0000313" key="3">
    <source>
        <dbReference type="Proteomes" id="UP000659698"/>
    </source>
</evidence>
<proteinExistence type="predicted"/>
<dbReference type="EMBL" id="JACOAF010000037">
    <property type="protein sequence ID" value="MBC3541148.1"/>
    <property type="molecule type" value="Genomic_DNA"/>
</dbReference>